<keyword evidence="5" id="KW-1185">Reference proteome</keyword>
<dbReference type="AlphaFoldDB" id="A0A9P4NFC5"/>
<evidence type="ECO:0000313" key="5">
    <source>
        <dbReference type="Proteomes" id="UP000800235"/>
    </source>
</evidence>
<feature type="compositionally biased region" description="Low complexity" evidence="1">
    <location>
        <begin position="430"/>
        <end position="446"/>
    </location>
</feature>
<evidence type="ECO:0000256" key="2">
    <source>
        <dbReference type="SAM" id="Phobius"/>
    </source>
</evidence>
<name>A0A9P4NFC5_9PEZI</name>
<organism evidence="4 5">
    <name type="scientific">Tothia fuscella</name>
    <dbReference type="NCBI Taxonomy" id="1048955"/>
    <lineage>
        <taxon>Eukaryota</taxon>
        <taxon>Fungi</taxon>
        <taxon>Dikarya</taxon>
        <taxon>Ascomycota</taxon>
        <taxon>Pezizomycotina</taxon>
        <taxon>Dothideomycetes</taxon>
        <taxon>Pleosporomycetidae</taxon>
        <taxon>Venturiales</taxon>
        <taxon>Cylindrosympodiaceae</taxon>
        <taxon>Tothia</taxon>
    </lineage>
</organism>
<feature type="compositionally biased region" description="Low complexity" evidence="1">
    <location>
        <begin position="404"/>
        <end position="416"/>
    </location>
</feature>
<feature type="compositionally biased region" description="Basic and acidic residues" evidence="1">
    <location>
        <begin position="449"/>
        <end position="467"/>
    </location>
</feature>
<feature type="compositionally biased region" description="Low complexity" evidence="1">
    <location>
        <begin position="297"/>
        <end position="316"/>
    </location>
</feature>
<dbReference type="Proteomes" id="UP000800235">
    <property type="component" value="Unassembled WGS sequence"/>
</dbReference>
<feature type="chain" id="PRO_5040464156" evidence="3">
    <location>
        <begin position="23"/>
        <end position="527"/>
    </location>
</feature>
<accession>A0A9P4NFC5</accession>
<keyword evidence="2" id="KW-1133">Transmembrane helix</keyword>
<feature type="region of interest" description="Disordered" evidence="1">
    <location>
        <begin position="79"/>
        <end position="107"/>
    </location>
</feature>
<reference evidence="4" key="1">
    <citation type="journal article" date="2020" name="Stud. Mycol.">
        <title>101 Dothideomycetes genomes: a test case for predicting lifestyles and emergence of pathogens.</title>
        <authorList>
            <person name="Haridas S."/>
            <person name="Albert R."/>
            <person name="Binder M."/>
            <person name="Bloem J."/>
            <person name="Labutti K."/>
            <person name="Salamov A."/>
            <person name="Andreopoulos B."/>
            <person name="Baker S."/>
            <person name="Barry K."/>
            <person name="Bills G."/>
            <person name="Bluhm B."/>
            <person name="Cannon C."/>
            <person name="Castanera R."/>
            <person name="Culley D."/>
            <person name="Daum C."/>
            <person name="Ezra D."/>
            <person name="Gonzalez J."/>
            <person name="Henrissat B."/>
            <person name="Kuo A."/>
            <person name="Liang C."/>
            <person name="Lipzen A."/>
            <person name="Lutzoni F."/>
            <person name="Magnuson J."/>
            <person name="Mondo S."/>
            <person name="Nolan M."/>
            <person name="Ohm R."/>
            <person name="Pangilinan J."/>
            <person name="Park H.-J."/>
            <person name="Ramirez L."/>
            <person name="Alfaro M."/>
            <person name="Sun H."/>
            <person name="Tritt A."/>
            <person name="Yoshinaga Y."/>
            <person name="Zwiers L.-H."/>
            <person name="Turgeon B."/>
            <person name="Goodwin S."/>
            <person name="Spatafora J."/>
            <person name="Crous P."/>
            <person name="Grigoriev I."/>
        </authorList>
    </citation>
    <scope>NUCLEOTIDE SEQUENCE</scope>
    <source>
        <strain evidence="4">CBS 130266</strain>
    </source>
</reference>
<evidence type="ECO:0000313" key="4">
    <source>
        <dbReference type="EMBL" id="KAF2418484.1"/>
    </source>
</evidence>
<feature type="region of interest" description="Disordered" evidence="1">
    <location>
        <begin position="397"/>
        <end position="527"/>
    </location>
</feature>
<feature type="transmembrane region" description="Helical" evidence="2">
    <location>
        <begin position="255"/>
        <end position="277"/>
    </location>
</feature>
<feature type="compositionally biased region" description="Polar residues" evidence="1">
    <location>
        <begin position="331"/>
        <end position="342"/>
    </location>
</feature>
<gene>
    <name evidence="4" type="ORF">EJ08DRAFT_703072</name>
</gene>
<keyword evidence="2" id="KW-0812">Transmembrane</keyword>
<feature type="signal peptide" evidence="3">
    <location>
        <begin position="1"/>
        <end position="22"/>
    </location>
</feature>
<feature type="compositionally biased region" description="Low complexity" evidence="1">
    <location>
        <begin position="79"/>
        <end position="97"/>
    </location>
</feature>
<feature type="compositionally biased region" description="Polar residues" evidence="1">
    <location>
        <begin position="494"/>
        <end position="512"/>
    </location>
</feature>
<evidence type="ECO:0000256" key="1">
    <source>
        <dbReference type="SAM" id="MobiDB-lite"/>
    </source>
</evidence>
<evidence type="ECO:0000256" key="3">
    <source>
        <dbReference type="SAM" id="SignalP"/>
    </source>
</evidence>
<keyword evidence="3" id="KW-0732">Signal</keyword>
<feature type="region of interest" description="Disordered" evidence="1">
    <location>
        <begin position="286"/>
        <end position="342"/>
    </location>
</feature>
<proteinExistence type="predicted"/>
<keyword evidence="2" id="KW-0472">Membrane</keyword>
<protein>
    <submittedName>
        <fullName evidence="4">Uncharacterized protein</fullName>
    </submittedName>
</protein>
<sequence>MDHKPIFLAGALYFLNIPRASAQYGAVPTSKCDFPTYGQTTTDACVFSMMSRNRDDVASRQAVVAANEAAAAAAASQAAAQAQPQSQPQIQQPQASPAGGGGGAVNTHAPVQVQTTRAAAVVVNRPAPQAVIANSPTTVSAAVGKPSAQQIDQAAPVVVMNAAGGTTFKTSTLAGGSVVTIASAVPTISTLEGGQLTTITGDIITISGTNANTTLRGGESYTVISGGTQGPKTITIGVPNNNNTSNPAAGLSKTATVGMGAGIGVFALALLAGFCCIKRRRKSKKDRHKRVRSIEITHTGVSSSSSTKSVPTTSASEIDSREKFGLPSPDAASSTSAGVSNPETHLHNRVHELASPPSPVELPASPIVVEAEGSPVPQSPTPKARPFSFVEHVVSSVWKQRNETTTTSNGGNNKGNYPDSHTMGKVSPISSSNASGNGSSSGGNVSPLSKDESEKSRSSPIKGRENEIILGVVSTDDTSQDSPTIGYKPDPLRNQISPKPQLVATESGQGTNSKEEFVGARLPSFNQ</sequence>
<dbReference type="EMBL" id="MU007127">
    <property type="protein sequence ID" value="KAF2418484.1"/>
    <property type="molecule type" value="Genomic_DNA"/>
</dbReference>
<comment type="caution">
    <text evidence="4">The sequence shown here is derived from an EMBL/GenBank/DDBJ whole genome shotgun (WGS) entry which is preliminary data.</text>
</comment>